<keyword evidence="3" id="KW-1185">Reference proteome</keyword>
<dbReference type="EMBL" id="WIXP02000011">
    <property type="protein sequence ID" value="KAF6202571.1"/>
    <property type="molecule type" value="Genomic_DNA"/>
</dbReference>
<evidence type="ECO:0000313" key="3">
    <source>
        <dbReference type="Proteomes" id="UP000466442"/>
    </source>
</evidence>
<proteinExistence type="predicted"/>
<accession>A0A8S9X2K7</accession>
<evidence type="ECO:0000313" key="2">
    <source>
        <dbReference type="EMBL" id="KAF6202571.1"/>
    </source>
</evidence>
<reference evidence="2" key="1">
    <citation type="journal article" date="2021" name="Mol. Ecol. Resour.">
        <title>Apolygus lucorum genome provides insights into omnivorousness and mesophyll feeding.</title>
        <authorList>
            <person name="Liu Y."/>
            <person name="Liu H."/>
            <person name="Wang H."/>
            <person name="Huang T."/>
            <person name="Liu B."/>
            <person name="Yang B."/>
            <person name="Yin L."/>
            <person name="Li B."/>
            <person name="Zhang Y."/>
            <person name="Zhang S."/>
            <person name="Jiang F."/>
            <person name="Zhang X."/>
            <person name="Ren Y."/>
            <person name="Wang B."/>
            <person name="Wang S."/>
            <person name="Lu Y."/>
            <person name="Wu K."/>
            <person name="Fan W."/>
            <person name="Wang G."/>
        </authorList>
    </citation>
    <scope>NUCLEOTIDE SEQUENCE</scope>
    <source>
        <strain evidence="2">12Hb</strain>
    </source>
</reference>
<comment type="caution">
    <text evidence="2">The sequence shown here is derived from an EMBL/GenBank/DDBJ whole genome shotgun (WGS) entry which is preliminary data.</text>
</comment>
<dbReference type="Proteomes" id="UP000466442">
    <property type="component" value="Unassembled WGS sequence"/>
</dbReference>
<sequence length="86" mass="9515">MEPNTICCSYVELSPRTRNPLKLGGEKGEAESTTPAEDYKEEEDECEDGGLFEIFHKIMCIFKIILGLITGNSDPCCPLEIPSFIG</sequence>
<dbReference type="OrthoDB" id="6630137at2759"/>
<dbReference type="AlphaFoldDB" id="A0A8S9X2K7"/>
<feature type="region of interest" description="Disordered" evidence="1">
    <location>
        <begin position="18"/>
        <end position="41"/>
    </location>
</feature>
<gene>
    <name evidence="2" type="ORF">GE061_002969</name>
</gene>
<evidence type="ECO:0000256" key="1">
    <source>
        <dbReference type="SAM" id="MobiDB-lite"/>
    </source>
</evidence>
<name>A0A8S9X2K7_APOLU</name>
<organism evidence="2 3">
    <name type="scientific">Apolygus lucorum</name>
    <name type="common">Small green plant bug</name>
    <name type="synonym">Lygocoris lucorum</name>
    <dbReference type="NCBI Taxonomy" id="248454"/>
    <lineage>
        <taxon>Eukaryota</taxon>
        <taxon>Metazoa</taxon>
        <taxon>Ecdysozoa</taxon>
        <taxon>Arthropoda</taxon>
        <taxon>Hexapoda</taxon>
        <taxon>Insecta</taxon>
        <taxon>Pterygota</taxon>
        <taxon>Neoptera</taxon>
        <taxon>Paraneoptera</taxon>
        <taxon>Hemiptera</taxon>
        <taxon>Heteroptera</taxon>
        <taxon>Panheteroptera</taxon>
        <taxon>Cimicomorpha</taxon>
        <taxon>Miridae</taxon>
        <taxon>Mirini</taxon>
        <taxon>Apolygus</taxon>
    </lineage>
</organism>
<protein>
    <submittedName>
        <fullName evidence="2">Uncharacterized protein</fullName>
    </submittedName>
</protein>